<dbReference type="GO" id="GO:0007399">
    <property type="term" value="P:nervous system development"/>
    <property type="evidence" value="ECO:0007669"/>
    <property type="project" value="UniProtKB-KW"/>
</dbReference>
<evidence type="ECO:0000313" key="16">
    <source>
        <dbReference type="EMBL" id="KAG9346065.1"/>
    </source>
</evidence>
<dbReference type="GO" id="GO:0005634">
    <property type="term" value="C:nucleus"/>
    <property type="evidence" value="ECO:0007669"/>
    <property type="project" value="UniProtKB-SubCell"/>
</dbReference>
<dbReference type="CDD" id="cd00086">
    <property type="entry name" value="homeodomain"/>
    <property type="match status" value="1"/>
</dbReference>
<feature type="compositionally biased region" description="Basic and acidic residues" evidence="14">
    <location>
        <begin position="118"/>
        <end position="139"/>
    </location>
</feature>
<keyword evidence="17" id="KW-1185">Reference proteome</keyword>
<comment type="function">
    <text evidence="11">Transcription factor involved in specification of neuronal cell types and which is required for inner ear and hypothalamus development. Binds to the 5'-CAAGTG-3' core sequence.</text>
</comment>
<dbReference type="InterPro" id="IPR051300">
    <property type="entry name" value="HMX_Homeobox_TF"/>
</dbReference>
<dbReference type="Pfam" id="PF00046">
    <property type="entry name" value="Homeodomain"/>
    <property type="match status" value="1"/>
</dbReference>
<evidence type="ECO:0000256" key="4">
    <source>
        <dbReference type="ARBA" id="ARBA00022902"/>
    </source>
</evidence>
<dbReference type="PROSITE" id="PS50071">
    <property type="entry name" value="HOMEOBOX_2"/>
    <property type="match status" value="1"/>
</dbReference>
<dbReference type="InterPro" id="IPR020479">
    <property type="entry name" value="HD_metazoa"/>
</dbReference>
<gene>
    <name evidence="16" type="ORF">JZ751_007882</name>
</gene>
<dbReference type="PANTHER" id="PTHR46110:SF2">
    <property type="entry name" value="HOMEOBOX PROTEIN HMX3"/>
    <property type="match status" value="1"/>
</dbReference>
<evidence type="ECO:0000256" key="3">
    <source>
        <dbReference type="ARBA" id="ARBA00022782"/>
    </source>
</evidence>
<comment type="caution">
    <text evidence="16">The sequence shown here is derived from an EMBL/GenBank/DDBJ whole genome shotgun (WGS) entry which is preliminary data.</text>
</comment>
<dbReference type="SUPFAM" id="SSF46689">
    <property type="entry name" value="Homeodomain-like"/>
    <property type="match status" value="1"/>
</dbReference>
<dbReference type="GO" id="GO:0000981">
    <property type="term" value="F:DNA-binding transcription factor activity, RNA polymerase II-specific"/>
    <property type="evidence" value="ECO:0007669"/>
    <property type="project" value="InterPro"/>
</dbReference>
<dbReference type="PRINTS" id="PR00024">
    <property type="entry name" value="HOMEOBOX"/>
</dbReference>
<evidence type="ECO:0000259" key="15">
    <source>
        <dbReference type="PROSITE" id="PS50071"/>
    </source>
</evidence>
<evidence type="ECO:0000256" key="13">
    <source>
        <dbReference type="RuleBase" id="RU000682"/>
    </source>
</evidence>
<dbReference type="AlphaFoldDB" id="A0A8T2P0D2"/>
<sequence>MPETAQDSCAPSKDSPFSIKNLLNCDSKPPKPKPLLTSAKGVLEGGFSLAQVGDLSFPRFDIPTQRFALPAHYLERASAWWYPYTLGSSGHVHRTADAKEDDGSKSADEVVLDESDSEEPKKEDEVDDWKKREDGQDKKPCRKKKTRTVFSRSQVFQLESTFDMKRYLSSSERAGLAASLHLTETQVKIWFQNRRNKWKRQLAAELEAANLSHAAAQRIVRVPILYHENSASDTGNSTGNVPVSQSLLTFPHPVYYSHPIVTSVPLLRPDKANEKDQWHKMNSTEDSGSKCQISSFTIQSILGTTSDGSLKENSKGGLQRKRTRSVSSEECSAAEDTSDCFCSEPGDRDPCNRHQPLNFSYI</sequence>
<evidence type="ECO:0000313" key="17">
    <source>
        <dbReference type="Proteomes" id="UP000824540"/>
    </source>
</evidence>
<keyword evidence="9 12" id="KW-0539">Nucleus</keyword>
<dbReference type="SMART" id="SM00389">
    <property type="entry name" value="HOX"/>
    <property type="match status" value="1"/>
</dbReference>
<dbReference type="PANTHER" id="PTHR46110">
    <property type="entry name" value="HOMEOBOX PROTEIN HMX"/>
    <property type="match status" value="1"/>
</dbReference>
<feature type="compositionally biased region" description="Basic and acidic residues" evidence="14">
    <location>
        <begin position="94"/>
        <end position="108"/>
    </location>
</feature>
<name>A0A8T2P0D2_9TELE</name>
<dbReference type="InterPro" id="IPR001356">
    <property type="entry name" value="HD"/>
</dbReference>
<dbReference type="OrthoDB" id="6159439at2759"/>
<dbReference type="FunFam" id="1.10.10.60:FF:000053">
    <property type="entry name" value="H6 family homeobox 2"/>
    <property type="match status" value="1"/>
</dbReference>
<comment type="similarity">
    <text evidence="10">Belongs to the HMX homeobox family.</text>
</comment>
<evidence type="ECO:0000256" key="10">
    <source>
        <dbReference type="ARBA" id="ARBA00038165"/>
    </source>
</evidence>
<feature type="DNA-binding region" description="Homeobox" evidence="12">
    <location>
        <begin position="143"/>
        <end position="202"/>
    </location>
</feature>
<evidence type="ECO:0000256" key="6">
    <source>
        <dbReference type="ARBA" id="ARBA00023125"/>
    </source>
</evidence>
<dbReference type="GO" id="GO:0000977">
    <property type="term" value="F:RNA polymerase II transcription regulatory region sequence-specific DNA binding"/>
    <property type="evidence" value="ECO:0007669"/>
    <property type="project" value="TreeGrafter"/>
</dbReference>
<keyword evidence="8" id="KW-0804">Transcription</keyword>
<keyword evidence="5" id="KW-0805">Transcription regulation</keyword>
<evidence type="ECO:0000256" key="2">
    <source>
        <dbReference type="ARBA" id="ARBA00022473"/>
    </source>
</evidence>
<protein>
    <recommendedName>
        <fullName evidence="15">Homeobox domain-containing protein</fullName>
    </recommendedName>
</protein>
<dbReference type="InterPro" id="IPR017970">
    <property type="entry name" value="Homeobox_CS"/>
</dbReference>
<dbReference type="GO" id="GO:0030154">
    <property type="term" value="P:cell differentiation"/>
    <property type="evidence" value="ECO:0007669"/>
    <property type="project" value="UniProtKB-KW"/>
</dbReference>
<feature type="region of interest" description="Disordered" evidence="14">
    <location>
        <begin position="94"/>
        <end position="145"/>
    </location>
</feature>
<organism evidence="16 17">
    <name type="scientific">Albula glossodonta</name>
    <name type="common">roundjaw bonefish</name>
    <dbReference type="NCBI Taxonomy" id="121402"/>
    <lineage>
        <taxon>Eukaryota</taxon>
        <taxon>Metazoa</taxon>
        <taxon>Chordata</taxon>
        <taxon>Craniata</taxon>
        <taxon>Vertebrata</taxon>
        <taxon>Euteleostomi</taxon>
        <taxon>Actinopterygii</taxon>
        <taxon>Neopterygii</taxon>
        <taxon>Teleostei</taxon>
        <taxon>Albuliformes</taxon>
        <taxon>Albulidae</taxon>
        <taxon>Albula</taxon>
    </lineage>
</organism>
<keyword evidence="3" id="KW-0221">Differentiation</keyword>
<dbReference type="InterPro" id="IPR009057">
    <property type="entry name" value="Homeodomain-like_sf"/>
</dbReference>
<feature type="non-terminal residue" evidence="16">
    <location>
        <position position="362"/>
    </location>
</feature>
<keyword evidence="7 12" id="KW-0371">Homeobox</keyword>
<dbReference type="Gene3D" id="1.10.10.60">
    <property type="entry name" value="Homeodomain-like"/>
    <property type="match status" value="1"/>
</dbReference>
<reference evidence="16" key="1">
    <citation type="thesis" date="2021" institute="BYU ScholarsArchive" country="Provo, UT, USA">
        <title>Applications of and Algorithms for Genome Assembly and Genomic Analyses with an Emphasis on Marine Teleosts.</title>
        <authorList>
            <person name="Pickett B.D."/>
        </authorList>
    </citation>
    <scope>NUCLEOTIDE SEQUENCE</scope>
    <source>
        <strain evidence="16">HI-2016</strain>
    </source>
</reference>
<feature type="domain" description="Homeobox" evidence="15">
    <location>
        <begin position="141"/>
        <end position="201"/>
    </location>
</feature>
<proteinExistence type="inferred from homology"/>
<comment type="subcellular location">
    <subcellularLocation>
        <location evidence="1 12 13">Nucleus</location>
    </subcellularLocation>
</comment>
<dbReference type="Proteomes" id="UP000824540">
    <property type="component" value="Unassembled WGS sequence"/>
</dbReference>
<dbReference type="PROSITE" id="PS00027">
    <property type="entry name" value="HOMEOBOX_1"/>
    <property type="match status" value="1"/>
</dbReference>
<dbReference type="EMBL" id="JAFBMS010000016">
    <property type="protein sequence ID" value="KAG9346065.1"/>
    <property type="molecule type" value="Genomic_DNA"/>
</dbReference>
<feature type="region of interest" description="Disordered" evidence="14">
    <location>
        <begin position="307"/>
        <end position="362"/>
    </location>
</feature>
<evidence type="ECO:0000256" key="14">
    <source>
        <dbReference type="SAM" id="MobiDB-lite"/>
    </source>
</evidence>
<evidence type="ECO:0000256" key="11">
    <source>
        <dbReference type="ARBA" id="ARBA00053510"/>
    </source>
</evidence>
<keyword evidence="6 12" id="KW-0238">DNA-binding</keyword>
<keyword evidence="4" id="KW-0524">Neurogenesis</keyword>
<evidence type="ECO:0000256" key="9">
    <source>
        <dbReference type="ARBA" id="ARBA00023242"/>
    </source>
</evidence>
<keyword evidence="2" id="KW-0217">Developmental protein</keyword>
<evidence type="ECO:0000256" key="5">
    <source>
        <dbReference type="ARBA" id="ARBA00023015"/>
    </source>
</evidence>
<evidence type="ECO:0000256" key="8">
    <source>
        <dbReference type="ARBA" id="ARBA00023163"/>
    </source>
</evidence>
<accession>A0A8T2P0D2</accession>
<evidence type="ECO:0000256" key="12">
    <source>
        <dbReference type="PROSITE-ProRule" id="PRU00108"/>
    </source>
</evidence>
<evidence type="ECO:0000256" key="1">
    <source>
        <dbReference type="ARBA" id="ARBA00004123"/>
    </source>
</evidence>
<evidence type="ECO:0000256" key="7">
    <source>
        <dbReference type="ARBA" id="ARBA00023155"/>
    </source>
</evidence>